<dbReference type="InterPro" id="IPR020846">
    <property type="entry name" value="MFS_dom"/>
</dbReference>
<feature type="transmembrane region" description="Helical" evidence="5">
    <location>
        <begin position="337"/>
        <end position="355"/>
    </location>
</feature>
<evidence type="ECO:0000256" key="2">
    <source>
        <dbReference type="ARBA" id="ARBA00022692"/>
    </source>
</evidence>
<feature type="transmembrane region" description="Helical" evidence="5">
    <location>
        <begin position="200"/>
        <end position="220"/>
    </location>
</feature>
<dbReference type="Proteomes" id="UP000193228">
    <property type="component" value="Unassembled WGS sequence"/>
</dbReference>
<comment type="subcellular location">
    <subcellularLocation>
        <location evidence="1">Membrane</location>
        <topology evidence="1">Multi-pass membrane protein</topology>
    </subcellularLocation>
</comment>
<dbReference type="EMBL" id="FXAT01000007">
    <property type="protein sequence ID" value="SMG55673.1"/>
    <property type="molecule type" value="Genomic_DNA"/>
</dbReference>
<protein>
    <submittedName>
        <fullName evidence="7">Major Facilitator Superfamily protein</fullName>
    </submittedName>
</protein>
<keyword evidence="8" id="KW-1185">Reference proteome</keyword>
<keyword evidence="3 5" id="KW-1133">Transmembrane helix</keyword>
<sequence>MDTTNSSGSTRRLAVLAAVCVAALALPLSFSAGAVATPAIGRDLGGGPAAMSWITNAFMLAFGSLLMAAGTLADRFGRKRLFMYGVAAFALSSLALGFAPSIVVVDLLRAAQGVAAAAALAGGTAALAQEFDGHARTRAFSVLGTTFGIGLAFGPVLAGWLIAQFGWRAIFATGALAGVLSFIFGVPQMRESRDPNARRLDWAGAATFTAALACFTWGVIEAPSRNWTSLPVVALLTACVAFAIAFVVIETHTERPMLDLSLFRYPRFIGVQVLPIATCYCYIVLLVLLPLRFIGIDGFDEIHAGWLMLALSSPMLVVPFVAATLTRWMSAGAISGLGLVIAAAGLHALGSALRIGTGSSAIVPMLVIGVGAGLPWGLMDGLSVSVVPKSRAGMATGIFSTTRVAGEGVALAVVSALLAALAQGNLHAAAPAAAPAALAEAAARLATGDLAHAAARLPEVAQATLQASYHAAFGRLIDGLTVITLLAALAAFAFLSRVRAQDEPVVAKSDDAHAARSLSTVCVDGLVDRR</sequence>
<keyword evidence="2 5" id="KW-0812">Transmembrane</keyword>
<dbReference type="InterPro" id="IPR036259">
    <property type="entry name" value="MFS_trans_sf"/>
</dbReference>
<feature type="transmembrane region" description="Helical" evidence="5">
    <location>
        <begin position="81"/>
        <end position="104"/>
    </location>
</feature>
<dbReference type="PANTHER" id="PTHR42718">
    <property type="entry name" value="MAJOR FACILITATOR SUPERFAMILY MULTIDRUG TRANSPORTER MFSC"/>
    <property type="match status" value="1"/>
</dbReference>
<feature type="transmembrane region" description="Helical" evidence="5">
    <location>
        <begin position="232"/>
        <end position="249"/>
    </location>
</feature>
<proteinExistence type="predicted"/>
<feature type="transmembrane region" description="Helical" evidence="5">
    <location>
        <begin position="110"/>
        <end position="128"/>
    </location>
</feature>
<reference evidence="8" key="1">
    <citation type="submission" date="2017-04" db="EMBL/GenBank/DDBJ databases">
        <authorList>
            <person name="Varghese N."/>
            <person name="Submissions S."/>
        </authorList>
    </citation>
    <scope>NUCLEOTIDE SEQUENCE [LARGE SCALE GENOMIC DNA]</scope>
    <source>
        <strain evidence="8">LMG 29540</strain>
    </source>
</reference>
<dbReference type="PROSITE" id="PS00216">
    <property type="entry name" value="SUGAR_TRANSPORT_1"/>
    <property type="match status" value="1"/>
</dbReference>
<keyword evidence="4 5" id="KW-0472">Membrane</keyword>
<accession>A0A1X7LQR9</accession>
<evidence type="ECO:0000313" key="8">
    <source>
        <dbReference type="Proteomes" id="UP000193228"/>
    </source>
</evidence>
<dbReference type="InterPro" id="IPR005829">
    <property type="entry name" value="Sugar_transporter_CS"/>
</dbReference>
<evidence type="ECO:0000256" key="5">
    <source>
        <dbReference type="SAM" id="Phobius"/>
    </source>
</evidence>
<name>A0A1X7LQR9_9BURK</name>
<organism evidence="7 8">
    <name type="scientific">Paraburkholderia susongensis</name>
    <dbReference type="NCBI Taxonomy" id="1515439"/>
    <lineage>
        <taxon>Bacteria</taxon>
        <taxon>Pseudomonadati</taxon>
        <taxon>Pseudomonadota</taxon>
        <taxon>Betaproteobacteria</taxon>
        <taxon>Burkholderiales</taxon>
        <taxon>Burkholderiaceae</taxon>
        <taxon>Paraburkholderia</taxon>
    </lineage>
</organism>
<feature type="transmembrane region" description="Helical" evidence="5">
    <location>
        <begin position="404"/>
        <end position="422"/>
    </location>
</feature>
<dbReference type="Pfam" id="PF07690">
    <property type="entry name" value="MFS_1"/>
    <property type="match status" value="1"/>
</dbReference>
<dbReference type="AlphaFoldDB" id="A0A1X7LQR9"/>
<feature type="transmembrane region" description="Helical" evidence="5">
    <location>
        <begin position="50"/>
        <end position="69"/>
    </location>
</feature>
<feature type="transmembrane region" description="Helical" evidence="5">
    <location>
        <begin position="169"/>
        <end position="188"/>
    </location>
</feature>
<gene>
    <name evidence="7" type="ORF">SAMN06265784_107288</name>
</gene>
<evidence type="ECO:0000313" key="7">
    <source>
        <dbReference type="EMBL" id="SMG55673.1"/>
    </source>
</evidence>
<dbReference type="Gene3D" id="1.20.1250.20">
    <property type="entry name" value="MFS general substrate transporter like domains"/>
    <property type="match status" value="1"/>
</dbReference>
<feature type="domain" description="Major facilitator superfamily (MFS) profile" evidence="6">
    <location>
        <begin position="15"/>
        <end position="499"/>
    </location>
</feature>
<dbReference type="GO" id="GO:0016020">
    <property type="term" value="C:membrane"/>
    <property type="evidence" value="ECO:0007669"/>
    <property type="project" value="UniProtKB-SubCell"/>
</dbReference>
<dbReference type="GO" id="GO:0022857">
    <property type="term" value="F:transmembrane transporter activity"/>
    <property type="evidence" value="ECO:0007669"/>
    <property type="project" value="InterPro"/>
</dbReference>
<feature type="transmembrane region" description="Helical" evidence="5">
    <location>
        <begin position="303"/>
        <end position="325"/>
    </location>
</feature>
<dbReference type="PROSITE" id="PS50850">
    <property type="entry name" value="MFS"/>
    <property type="match status" value="1"/>
</dbReference>
<evidence type="ECO:0000256" key="1">
    <source>
        <dbReference type="ARBA" id="ARBA00004141"/>
    </source>
</evidence>
<feature type="transmembrane region" description="Helical" evidence="5">
    <location>
        <begin position="476"/>
        <end position="495"/>
    </location>
</feature>
<dbReference type="SUPFAM" id="SSF103473">
    <property type="entry name" value="MFS general substrate transporter"/>
    <property type="match status" value="1"/>
</dbReference>
<feature type="transmembrane region" description="Helical" evidence="5">
    <location>
        <begin position="140"/>
        <end position="163"/>
    </location>
</feature>
<dbReference type="PRINTS" id="PR01036">
    <property type="entry name" value="TCRTETB"/>
</dbReference>
<dbReference type="OrthoDB" id="9807274at2"/>
<dbReference type="PANTHER" id="PTHR42718:SF49">
    <property type="entry name" value="EXPORT PROTEIN"/>
    <property type="match status" value="1"/>
</dbReference>
<dbReference type="InterPro" id="IPR011701">
    <property type="entry name" value="MFS"/>
</dbReference>
<feature type="transmembrane region" description="Helical" evidence="5">
    <location>
        <begin position="361"/>
        <end position="383"/>
    </location>
</feature>
<dbReference type="STRING" id="1515439.SAMN06265784_107288"/>
<feature type="transmembrane region" description="Helical" evidence="5">
    <location>
        <begin position="269"/>
        <end position="291"/>
    </location>
</feature>
<evidence type="ECO:0000256" key="4">
    <source>
        <dbReference type="ARBA" id="ARBA00023136"/>
    </source>
</evidence>
<dbReference type="CDD" id="cd17321">
    <property type="entry name" value="MFS_MMR_MDR_like"/>
    <property type="match status" value="1"/>
</dbReference>
<evidence type="ECO:0000259" key="6">
    <source>
        <dbReference type="PROSITE" id="PS50850"/>
    </source>
</evidence>
<evidence type="ECO:0000256" key="3">
    <source>
        <dbReference type="ARBA" id="ARBA00022989"/>
    </source>
</evidence>